<dbReference type="EMBL" id="CP002041">
    <property type="protein sequence ID" value="ADH70889.1"/>
    <property type="molecule type" value="Genomic_DNA"/>
</dbReference>
<keyword evidence="3" id="KW-1185">Reference proteome</keyword>
<accession>D7B9N1</accession>
<dbReference type="KEGG" id="nda:Ndas_5510"/>
<dbReference type="RefSeq" id="WP_013156496.1">
    <property type="nucleotide sequence ID" value="NC_014211.1"/>
</dbReference>
<protein>
    <submittedName>
        <fullName evidence="2">Uncharacterized protein</fullName>
    </submittedName>
</protein>
<reference evidence="2 3" key="1">
    <citation type="journal article" date="2010" name="Stand. Genomic Sci.">
        <title>Complete genome sequence of Nocardiopsis dassonvillei type strain (IMRU 509).</title>
        <authorList>
            <person name="Sun H."/>
            <person name="Lapidus A."/>
            <person name="Nolan M."/>
            <person name="Lucas S."/>
            <person name="Del Rio T.G."/>
            <person name="Tice H."/>
            <person name="Cheng J.F."/>
            <person name="Tapia R."/>
            <person name="Han C."/>
            <person name="Goodwin L."/>
            <person name="Pitluck S."/>
            <person name="Pagani I."/>
            <person name="Ivanova N."/>
            <person name="Mavromatis K."/>
            <person name="Mikhailova N."/>
            <person name="Pati A."/>
            <person name="Chen A."/>
            <person name="Palaniappan K."/>
            <person name="Land M."/>
            <person name="Hauser L."/>
            <person name="Chang Y.J."/>
            <person name="Jeffries C.D."/>
            <person name="Djao O.D."/>
            <person name="Rohde M."/>
            <person name="Sikorski J."/>
            <person name="Goker M."/>
            <person name="Woyke T."/>
            <person name="Bristow J."/>
            <person name="Eisen J.A."/>
            <person name="Markowitz V."/>
            <person name="Hugenholtz P."/>
            <person name="Kyrpides N.C."/>
            <person name="Klenk H.P."/>
        </authorList>
    </citation>
    <scope>NUCLEOTIDE SEQUENCE [LARGE SCALE GENOMIC DNA]</scope>
    <source>
        <strain evidence="3">ATCC 23218 / DSM 43111 / CIP 107115 / JCM 7437 / KCTC 9190 / NBRC 14626 / NCTC 10488 / NRRL B-5397 / IMRU 509</strain>
        <plasmid evidence="3">Chromosome 2</plasmid>
    </source>
</reference>
<dbReference type="GeneID" id="91487727"/>
<evidence type="ECO:0000313" key="3">
    <source>
        <dbReference type="Proteomes" id="UP000002219"/>
    </source>
</evidence>
<dbReference type="Proteomes" id="UP000002219">
    <property type="component" value="Chromosome 2"/>
</dbReference>
<name>D7B9N1_NOCDD</name>
<feature type="region of interest" description="Disordered" evidence="1">
    <location>
        <begin position="170"/>
        <end position="216"/>
    </location>
</feature>
<geneLocation type="plasmid" evidence="3">
    <name>pNDAS01</name>
</geneLocation>
<proteinExistence type="predicted"/>
<dbReference type="HOGENOM" id="CLU_1276525_0_0_11"/>
<evidence type="ECO:0000313" key="2">
    <source>
        <dbReference type="EMBL" id="ADH70889.1"/>
    </source>
</evidence>
<gene>
    <name evidence="2" type="ordered locus">Ndas_5510</name>
</gene>
<sequence length="216" mass="23491">MREGEAVTLEAGTNLLIVERQMQVAKAVVDNLRGRGATTQTFDDMMRPGGTVLIGPVSRGRPKLSPQEAAATVRAVTAIRDNVALMDAHMRESYGILGLEVNVGAWEAMGKGGLPGFREWVDAILADYPRTIADIVRNNGLEAAQATLNILKDTGHLSLRGAAQRDAYTTVSEAARRDDKAREGRDLPVAEADPRKLVDSPRRNNPVTRAVNRVRR</sequence>
<dbReference type="AlphaFoldDB" id="D7B9N1"/>
<evidence type="ECO:0000256" key="1">
    <source>
        <dbReference type="SAM" id="MobiDB-lite"/>
    </source>
</evidence>
<dbReference type="STRING" id="446468.Ndas_5510"/>
<organism evidence="2 3">
    <name type="scientific">Nocardiopsis dassonvillei (strain ATCC 23218 / DSM 43111 / CIP 107115 / JCM 7437 / KCTC 9190 / NBRC 14626 / NCTC 10488 / NRRL B-5397 / IMRU 509)</name>
    <name type="common">Actinomadura dassonvillei</name>
    <dbReference type="NCBI Taxonomy" id="446468"/>
    <lineage>
        <taxon>Bacteria</taxon>
        <taxon>Bacillati</taxon>
        <taxon>Actinomycetota</taxon>
        <taxon>Actinomycetes</taxon>
        <taxon>Streptosporangiales</taxon>
        <taxon>Nocardiopsidaceae</taxon>
        <taxon>Nocardiopsis</taxon>
    </lineage>
</organism>
<dbReference type="OrthoDB" id="10020799at2"/>
<feature type="compositionally biased region" description="Basic and acidic residues" evidence="1">
    <location>
        <begin position="174"/>
        <end position="202"/>
    </location>
</feature>